<keyword evidence="11" id="KW-1185">Reference proteome</keyword>
<dbReference type="InterPro" id="IPR000838">
    <property type="entry name" value="RNA_pol_sigma70_ECF_CS"/>
</dbReference>
<evidence type="ECO:0000256" key="1">
    <source>
        <dbReference type="ARBA" id="ARBA00010641"/>
    </source>
</evidence>
<dbReference type="InterPro" id="IPR014284">
    <property type="entry name" value="RNA_pol_sigma-70_dom"/>
</dbReference>
<feature type="domain" description="RNA polymerase sigma-70 region 2" evidence="8">
    <location>
        <begin position="33"/>
        <end position="101"/>
    </location>
</feature>
<dbReference type="Pfam" id="PF04542">
    <property type="entry name" value="Sigma70_r2"/>
    <property type="match status" value="1"/>
</dbReference>
<gene>
    <name evidence="10" type="ORF">T9R20_07950</name>
</gene>
<keyword evidence="5 6" id="KW-0804">Transcription</keyword>
<reference evidence="10 11" key="1">
    <citation type="submission" date="2023-06" db="EMBL/GenBank/DDBJ databases">
        <title>Rock-solubilizing bacteria, Microbacterium invictum, promotes re-establishment of vegetation in rocky wasteland by accelerating rock bio-weathering and reshaping soil bacterial community.</title>
        <authorList>
            <person name="Liu C."/>
        </authorList>
    </citation>
    <scope>NUCLEOTIDE SEQUENCE [LARGE SCALE GENOMIC DNA]</scope>
    <source>
        <strain evidence="10 11">X-18</strain>
    </source>
</reference>
<protein>
    <recommendedName>
        <fullName evidence="6">RNA polymerase sigma factor</fullName>
    </recommendedName>
</protein>
<evidence type="ECO:0000256" key="7">
    <source>
        <dbReference type="SAM" id="MobiDB-lite"/>
    </source>
</evidence>
<dbReference type="PROSITE" id="PS01063">
    <property type="entry name" value="SIGMA70_ECF"/>
    <property type="match status" value="1"/>
</dbReference>
<dbReference type="PANTHER" id="PTHR43133">
    <property type="entry name" value="RNA POLYMERASE ECF-TYPE SIGMA FACTO"/>
    <property type="match status" value="1"/>
</dbReference>
<evidence type="ECO:0000313" key="10">
    <source>
        <dbReference type="EMBL" id="WQB71869.1"/>
    </source>
</evidence>
<name>A0ABZ0VFH2_9MICO</name>
<dbReference type="PANTHER" id="PTHR43133:SF62">
    <property type="entry name" value="RNA POLYMERASE SIGMA FACTOR SIGZ"/>
    <property type="match status" value="1"/>
</dbReference>
<dbReference type="InterPro" id="IPR036388">
    <property type="entry name" value="WH-like_DNA-bd_sf"/>
</dbReference>
<evidence type="ECO:0000259" key="8">
    <source>
        <dbReference type="Pfam" id="PF04542"/>
    </source>
</evidence>
<feature type="domain" description="RNA polymerase sigma factor 70 region 4 type 2" evidence="9">
    <location>
        <begin position="131"/>
        <end position="181"/>
    </location>
</feature>
<comment type="similarity">
    <text evidence="1 6">Belongs to the sigma-70 factor family. ECF subfamily.</text>
</comment>
<keyword evidence="4 6" id="KW-0238">DNA-binding</keyword>
<dbReference type="SUPFAM" id="SSF88946">
    <property type="entry name" value="Sigma2 domain of RNA polymerase sigma factors"/>
    <property type="match status" value="1"/>
</dbReference>
<dbReference type="InterPro" id="IPR013324">
    <property type="entry name" value="RNA_pol_sigma_r3/r4-like"/>
</dbReference>
<dbReference type="Proteomes" id="UP001324533">
    <property type="component" value="Chromosome"/>
</dbReference>
<dbReference type="InterPro" id="IPR013249">
    <property type="entry name" value="RNA_pol_sigma70_r4_t2"/>
</dbReference>
<dbReference type="InterPro" id="IPR013325">
    <property type="entry name" value="RNA_pol_sigma_r2"/>
</dbReference>
<dbReference type="InterPro" id="IPR039425">
    <property type="entry name" value="RNA_pol_sigma-70-like"/>
</dbReference>
<sequence>MSIDNAAAAPPGAADEGVGERFRDGDERALEEIYRRWSPVVFTLALRSLGDRTDAEDVTQKTFVSAWGSRASFDPSKARVSTWLIAIARRRIADTHEARARIGALQRELERVAEPMGRSAPEVDIGDTILLADEISRLEPDAREVVKLAFYDDLTHQQIASRLDMPLGTVKSHIRRSLTRLRSRLEVSHAAS</sequence>
<evidence type="ECO:0000256" key="3">
    <source>
        <dbReference type="ARBA" id="ARBA00023082"/>
    </source>
</evidence>
<dbReference type="EMBL" id="CP139779">
    <property type="protein sequence ID" value="WQB71869.1"/>
    <property type="molecule type" value="Genomic_DNA"/>
</dbReference>
<evidence type="ECO:0000256" key="6">
    <source>
        <dbReference type="RuleBase" id="RU000716"/>
    </source>
</evidence>
<evidence type="ECO:0000256" key="4">
    <source>
        <dbReference type="ARBA" id="ARBA00023125"/>
    </source>
</evidence>
<dbReference type="RefSeq" id="WP_322411982.1">
    <property type="nucleotide sequence ID" value="NZ_CP139779.1"/>
</dbReference>
<organism evidence="10 11">
    <name type="scientific">Microbacterium invictum</name>
    <dbReference type="NCBI Taxonomy" id="515415"/>
    <lineage>
        <taxon>Bacteria</taxon>
        <taxon>Bacillati</taxon>
        <taxon>Actinomycetota</taxon>
        <taxon>Actinomycetes</taxon>
        <taxon>Micrococcales</taxon>
        <taxon>Microbacteriaceae</taxon>
        <taxon>Microbacterium</taxon>
    </lineage>
</organism>
<proteinExistence type="inferred from homology"/>
<feature type="compositionally biased region" description="Low complexity" evidence="7">
    <location>
        <begin position="1"/>
        <end position="14"/>
    </location>
</feature>
<dbReference type="SUPFAM" id="SSF88659">
    <property type="entry name" value="Sigma3 and sigma4 domains of RNA polymerase sigma factors"/>
    <property type="match status" value="1"/>
</dbReference>
<accession>A0ABZ0VFH2</accession>
<dbReference type="Gene3D" id="1.10.10.10">
    <property type="entry name" value="Winged helix-like DNA-binding domain superfamily/Winged helix DNA-binding domain"/>
    <property type="match status" value="1"/>
</dbReference>
<keyword evidence="3 6" id="KW-0731">Sigma factor</keyword>
<dbReference type="NCBIfam" id="TIGR02937">
    <property type="entry name" value="sigma70-ECF"/>
    <property type="match status" value="1"/>
</dbReference>
<feature type="region of interest" description="Disordered" evidence="7">
    <location>
        <begin position="1"/>
        <end position="22"/>
    </location>
</feature>
<dbReference type="Gene3D" id="1.10.1740.10">
    <property type="match status" value="1"/>
</dbReference>
<evidence type="ECO:0000313" key="11">
    <source>
        <dbReference type="Proteomes" id="UP001324533"/>
    </source>
</evidence>
<keyword evidence="2 6" id="KW-0805">Transcription regulation</keyword>
<dbReference type="InterPro" id="IPR007627">
    <property type="entry name" value="RNA_pol_sigma70_r2"/>
</dbReference>
<dbReference type="Pfam" id="PF08281">
    <property type="entry name" value="Sigma70_r4_2"/>
    <property type="match status" value="1"/>
</dbReference>
<evidence type="ECO:0000256" key="5">
    <source>
        <dbReference type="ARBA" id="ARBA00023163"/>
    </source>
</evidence>
<evidence type="ECO:0000256" key="2">
    <source>
        <dbReference type="ARBA" id="ARBA00023015"/>
    </source>
</evidence>
<evidence type="ECO:0000259" key="9">
    <source>
        <dbReference type="Pfam" id="PF08281"/>
    </source>
</evidence>